<evidence type="ECO:0000313" key="4">
    <source>
        <dbReference type="Proteomes" id="UP000035100"/>
    </source>
</evidence>
<proteinExistence type="predicted"/>
<keyword evidence="1" id="KW-0175">Coiled coil</keyword>
<dbReference type="EMBL" id="AONG01000003">
    <property type="protein sequence ID" value="KIQ70892.1"/>
    <property type="molecule type" value="Genomic_DNA"/>
</dbReference>
<evidence type="ECO:0000256" key="1">
    <source>
        <dbReference type="SAM" id="Coils"/>
    </source>
</evidence>
<feature type="coiled-coil region" evidence="1">
    <location>
        <begin position="112"/>
        <end position="153"/>
    </location>
</feature>
<dbReference type="Gene3D" id="2.40.30.170">
    <property type="match status" value="1"/>
</dbReference>
<accession>A0A0D0QEY5</accession>
<dbReference type="InterPro" id="IPR058625">
    <property type="entry name" value="MdtA-like_BSH"/>
</dbReference>
<dbReference type="SUPFAM" id="SSF111369">
    <property type="entry name" value="HlyD-like secretion proteins"/>
    <property type="match status" value="1"/>
</dbReference>
<protein>
    <submittedName>
        <fullName evidence="3">Multidrug resistance efflux pump</fullName>
    </submittedName>
</protein>
<name>A0A0D0QEY5_9RHOB</name>
<dbReference type="PANTHER" id="PTHR30469:SF15">
    <property type="entry name" value="HLYD FAMILY OF SECRETION PROTEINS"/>
    <property type="match status" value="1"/>
</dbReference>
<dbReference type="PATRIC" id="fig|1123501.6.peg.324"/>
<reference evidence="3 4" key="1">
    <citation type="submission" date="2013-01" db="EMBL/GenBank/DDBJ databases">
        <authorList>
            <person name="Fiebig A."/>
            <person name="Goeker M."/>
            <person name="Klenk H.-P.P."/>
        </authorList>
    </citation>
    <scope>NUCLEOTIDE SEQUENCE [LARGE SCALE GENOMIC DNA]</scope>
    <source>
        <strain evidence="3 4">DSM 24838</strain>
    </source>
</reference>
<dbReference type="STRING" id="1123501.Wenmar_00266"/>
<feature type="domain" description="Multidrug resistance protein MdtA-like barrel-sandwich hybrid" evidence="2">
    <location>
        <begin position="79"/>
        <end position="261"/>
    </location>
</feature>
<keyword evidence="4" id="KW-1185">Reference proteome</keyword>
<evidence type="ECO:0000313" key="3">
    <source>
        <dbReference type="EMBL" id="KIQ70892.1"/>
    </source>
</evidence>
<dbReference type="PANTHER" id="PTHR30469">
    <property type="entry name" value="MULTIDRUG RESISTANCE PROTEIN MDTA"/>
    <property type="match status" value="1"/>
</dbReference>
<comment type="caution">
    <text evidence="3">The sequence shown here is derived from an EMBL/GenBank/DDBJ whole genome shotgun (WGS) entry which is preliminary data.</text>
</comment>
<sequence length="413" mass="43436">MRFLRRTLVGIFLMSLTLALLIYAGQTVWSAVESRMNAEPRAFPQRERVATVVTTTIEPETLSPTLTVFGELRSRRTLALRTPVGGTLDSLSDSVVEGGQVAEGETLLRIDPAEAEDQLARARADLSDAEAERRDAERARRLADDVLAAAEAQAALRETALARQRDLQSRGIGTAPDLEAAELAASAAAQSVLSARESIATAEARIDGAATSVARAGIAVAEAERAVEGTEIVAPFAGRLADVAVSPGSRVTANEQIATLVDPAALEVAFRVSAAQYARLIEEGDLISAPVRVMLDVDGLDLVAEGRITREAATVGEGQTGRLIFARVERAPGFRPGDFVTVLIEEPQIENVARLPGAAVGADGTVLVIGEDQRLVSAPVELLRRQGDDVLVRADDLAGADHRGGALPAPAPG</sequence>
<dbReference type="GO" id="GO:0015562">
    <property type="term" value="F:efflux transmembrane transporter activity"/>
    <property type="evidence" value="ECO:0007669"/>
    <property type="project" value="TreeGrafter"/>
</dbReference>
<dbReference type="AlphaFoldDB" id="A0A0D0QEY5"/>
<gene>
    <name evidence="3" type="ORF">Wenmar_00266</name>
</gene>
<dbReference type="eggNOG" id="COG1566">
    <property type="taxonomic scope" value="Bacteria"/>
</dbReference>
<dbReference type="GO" id="GO:1990281">
    <property type="term" value="C:efflux pump complex"/>
    <property type="evidence" value="ECO:0007669"/>
    <property type="project" value="TreeGrafter"/>
</dbReference>
<dbReference type="Proteomes" id="UP000035100">
    <property type="component" value="Unassembled WGS sequence"/>
</dbReference>
<evidence type="ECO:0000259" key="2">
    <source>
        <dbReference type="Pfam" id="PF25917"/>
    </source>
</evidence>
<organism evidence="3 4">
    <name type="scientific">Wenxinia marina DSM 24838</name>
    <dbReference type="NCBI Taxonomy" id="1123501"/>
    <lineage>
        <taxon>Bacteria</taxon>
        <taxon>Pseudomonadati</taxon>
        <taxon>Pseudomonadota</taxon>
        <taxon>Alphaproteobacteria</taxon>
        <taxon>Rhodobacterales</taxon>
        <taxon>Roseobacteraceae</taxon>
        <taxon>Wenxinia</taxon>
    </lineage>
</organism>
<dbReference type="Gene3D" id="1.10.287.470">
    <property type="entry name" value="Helix hairpin bin"/>
    <property type="match status" value="1"/>
</dbReference>
<dbReference type="Pfam" id="PF25917">
    <property type="entry name" value="BSH_RND"/>
    <property type="match status" value="1"/>
</dbReference>
<dbReference type="Gene3D" id="2.40.50.100">
    <property type="match status" value="1"/>
</dbReference>